<name>A0A1I1QL00_9GAMM</name>
<evidence type="ECO:0000256" key="1">
    <source>
        <dbReference type="SAM" id="SignalP"/>
    </source>
</evidence>
<dbReference type="AlphaFoldDB" id="A0A1I1QL00"/>
<evidence type="ECO:0000313" key="3">
    <source>
        <dbReference type="Proteomes" id="UP000198862"/>
    </source>
</evidence>
<feature type="chain" id="PRO_5011761490" description="Porin" evidence="1">
    <location>
        <begin position="20"/>
        <end position="354"/>
    </location>
</feature>
<sequence length="354" mass="40755">MAKCLILFLLFILSENCFASPAISGGVWFNYSYIEDNERDKNTLGDITDEALILYIDGEAKKGKGNWSYSAEFRVGKGSFTDPDNNASGDNYTLHKAWVGFDFSEDFKFIIGKSQVPFAWKTANFWPGDIFQAAYGDQMDVGLKLMAKTQLFDYQLAYFHADDWGETSTDSTDDNKHWGSSTTYRKVKTFVADIKIPIYENQVLGFSGQSGKLQDLIFSDNELTGDHQAWSVYYHGKFERFHVKAEYIDGERDLPEAYILQENISKTIENTRYGFEFNYQMNEWSFIFDATWAKPDTVNNAADTITAYAPGISYDYGPGWIYLEYLAQDGWIDRDMMIHEGDFNAWYLTIDFYF</sequence>
<accession>A0A1I1QL00</accession>
<proteinExistence type="predicted"/>
<dbReference type="STRING" id="1123010.SAMN02745724_03919"/>
<dbReference type="Proteomes" id="UP000198862">
    <property type="component" value="Unassembled WGS sequence"/>
</dbReference>
<dbReference type="OrthoDB" id="6073230at2"/>
<dbReference type="RefSeq" id="WP_091988575.1">
    <property type="nucleotide sequence ID" value="NZ_FOLO01000042.1"/>
</dbReference>
<organism evidence="2 3">
    <name type="scientific">Pseudoalteromonas denitrificans DSM 6059</name>
    <dbReference type="NCBI Taxonomy" id="1123010"/>
    <lineage>
        <taxon>Bacteria</taxon>
        <taxon>Pseudomonadati</taxon>
        <taxon>Pseudomonadota</taxon>
        <taxon>Gammaproteobacteria</taxon>
        <taxon>Alteromonadales</taxon>
        <taxon>Pseudoalteromonadaceae</taxon>
        <taxon>Pseudoalteromonas</taxon>
    </lineage>
</organism>
<keyword evidence="3" id="KW-1185">Reference proteome</keyword>
<evidence type="ECO:0000313" key="2">
    <source>
        <dbReference type="EMBL" id="SFD22729.1"/>
    </source>
</evidence>
<protein>
    <recommendedName>
        <fullName evidence="4">Porin</fullName>
    </recommendedName>
</protein>
<evidence type="ECO:0008006" key="4">
    <source>
        <dbReference type="Google" id="ProtNLM"/>
    </source>
</evidence>
<dbReference type="Gene3D" id="2.40.160.10">
    <property type="entry name" value="Porin"/>
    <property type="match status" value="1"/>
</dbReference>
<reference evidence="2 3" key="1">
    <citation type="submission" date="2016-10" db="EMBL/GenBank/DDBJ databases">
        <authorList>
            <person name="de Groot N.N."/>
        </authorList>
    </citation>
    <scope>NUCLEOTIDE SEQUENCE [LARGE SCALE GENOMIC DNA]</scope>
    <source>
        <strain evidence="2 3">DSM 6059</strain>
    </source>
</reference>
<dbReference type="EMBL" id="FOLO01000042">
    <property type="protein sequence ID" value="SFD22729.1"/>
    <property type="molecule type" value="Genomic_DNA"/>
</dbReference>
<gene>
    <name evidence="2" type="ORF">SAMN02745724_03919</name>
</gene>
<keyword evidence="1" id="KW-0732">Signal</keyword>
<dbReference type="InterPro" id="IPR023614">
    <property type="entry name" value="Porin_dom_sf"/>
</dbReference>
<dbReference type="SUPFAM" id="SSF56935">
    <property type="entry name" value="Porins"/>
    <property type="match status" value="2"/>
</dbReference>
<feature type="signal peptide" evidence="1">
    <location>
        <begin position="1"/>
        <end position="19"/>
    </location>
</feature>